<proteinExistence type="predicted"/>
<reference evidence="2" key="1">
    <citation type="submission" date="2020-01" db="EMBL/GenBank/DDBJ databases">
        <authorList>
            <consortium name="DOE Joint Genome Institute"/>
            <person name="Haridas S."/>
            <person name="Albert R."/>
            <person name="Binder M."/>
            <person name="Bloem J."/>
            <person name="Labutti K."/>
            <person name="Salamov A."/>
            <person name="Andreopoulos B."/>
            <person name="Baker S.E."/>
            <person name="Barry K."/>
            <person name="Bills G."/>
            <person name="Bluhm B.H."/>
            <person name="Cannon C."/>
            <person name="Castanera R."/>
            <person name="Culley D.E."/>
            <person name="Daum C."/>
            <person name="Ezra D."/>
            <person name="Gonzalez J.B."/>
            <person name="Henrissat B."/>
            <person name="Kuo A."/>
            <person name="Liang C."/>
            <person name="Lipzen A."/>
            <person name="Lutzoni F."/>
            <person name="Magnuson J."/>
            <person name="Mondo S."/>
            <person name="Nolan M."/>
            <person name="Ohm R."/>
            <person name="Pangilinan J."/>
            <person name="Park H.-J."/>
            <person name="Ramirez L."/>
            <person name="Alfaro M."/>
            <person name="Sun H."/>
            <person name="Tritt A."/>
            <person name="Yoshinaga Y."/>
            <person name="Zwiers L.-H."/>
            <person name="Turgeon B.G."/>
            <person name="Goodwin S.B."/>
            <person name="Spatafora J.W."/>
            <person name="Crous P.W."/>
            <person name="Grigoriev I.V."/>
        </authorList>
    </citation>
    <scope>NUCLEOTIDE SEQUENCE</scope>
    <source>
        <strain evidence="2">CBS 394.84</strain>
    </source>
</reference>
<feature type="region of interest" description="Disordered" evidence="1">
    <location>
        <begin position="165"/>
        <end position="217"/>
    </location>
</feature>
<dbReference type="InterPro" id="IPR027921">
    <property type="entry name" value="NOPCHAP1"/>
</dbReference>
<dbReference type="AlphaFoldDB" id="A0A9P4GKP7"/>
<gene>
    <name evidence="2" type="ORF">K460DRAFT_278184</name>
</gene>
<dbReference type="RefSeq" id="XP_040789444.1">
    <property type="nucleotide sequence ID" value="XM_040928232.1"/>
</dbReference>
<keyword evidence="3" id="KW-1185">Reference proteome</keyword>
<sequence>MSSSAHEPSTHSRKRVRVSGDDSSEPSVSDESALVATSVGEYSTEASDHESDTESELSESSEEPSSEESSDDENDNDDVDTEMEDQTQDGVVNLRANRGKKPVMKLDKEEMGPDIRDFLKEFLPQLKAANEELEAQKKAGTLKSLEATEDENEEQYIEMDLGLGVLEAKDPNAADSTDSESDTEDGEKEKDILGKLMGREKAMESLKIQEVHNTQGS</sequence>
<dbReference type="PANTHER" id="PTHR38489">
    <property type="entry name" value="HISTONE CHAPERONE DOMAIN-CONTAINING PROTEIN"/>
    <property type="match status" value="1"/>
</dbReference>
<evidence type="ECO:0000313" key="2">
    <source>
        <dbReference type="EMBL" id="KAF1846881.1"/>
    </source>
</evidence>
<comment type="caution">
    <text evidence="2">The sequence shown here is derived from an EMBL/GenBank/DDBJ whole genome shotgun (WGS) entry which is preliminary data.</text>
</comment>
<dbReference type="GO" id="GO:0000492">
    <property type="term" value="P:box C/D snoRNP assembly"/>
    <property type="evidence" value="ECO:0007669"/>
    <property type="project" value="InterPro"/>
</dbReference>
<dbReference type="Proteomes" id="UP000800039">
    <property type="component" value="Unassembled WGS sequence"/>
</dbReference>
<dbReference type="PANTHER" id="PTHR38489:SF1">
    <property type="entry name" value="HISTONE CHAPERONE DOMAIN-CONTAINING PROTEIN"/>
    <property type="match status" value="1"/>
</dbReference>
<feature type="compositionally biased region" description="Acidic residues" evidence="1">
    <location>
        <begin position="177"/>
        <end position="186"/>
    </location>
</feature>
<dbReference type="Pfam" id="PF15370">
    <property type="entry name" value="NOPCHAP1"/>
    <property type="match status" value="1"/>
</dbReference>
<evidence type="ECO:0000256" key="1">
    <source>
        <dbReference type="SAM" id="MobiDB-lite"/>
    </source>
</evidence>
<evidence type="ECO:0000313" key="3">
    <source>
        <dbReference type="Proteomes" id="UP000800039"/>
    </source>
</evidence>
<dbReference type="EMBL" id="ML976615">
    <property type="protein sequence ID" value="KAF1846881.1"/>
    <property type="molecule type" value="Genomic_DNA"/>
</dbReference>
<feature type="compositionally biased region" description="Acidic residues" evidence="1">
    <location>
        <begin position="53"/>
        <end position="87"/>
    </location>
</feature>
<dbReference type="GeneID" id="63845485"/>
<name>A0A9P4GKP7_9PLEO</name>
<feature type="compositionally biased region" description="Basic and acidic residues" evidence="1">
    <location>
        <begin position="187"/>
        <end position="210"/>
    </location>
</feature>
<dbReference type="OrthoDB" id="1112980at2759"/>
<protein>
    <recommendedName>
        <fullName evidence="4">Histone chaperone domain-containing protein</fullName>
    </recommendedName>
</protein>
<accession>A0A9P4GKP7</accession>
<evidence type="ECO:0008006" key="4">
    <source>
        <dbReference type="Google" id="ProtNLM"/>
    </source>
</evidence>
<feature type="region of interest" description="Disordered" evidence="1">
    <location>
        <begin position="1"/>
        <end position="108"/>
    </location>
</feature>
<organism evidence="2 3">
    <name type="scientific">Cucurbitaria berberidis CBS 394.84</name>
    <dbReference type="NCBI Taxonomy" id="1168544"/>
    <lineage>
        <taxon>Eukaryota</taxon>
        <taxon>Fungi</taxon>
        <taxon>Dikarya</taxon>
        <taxon>Ascomycota</taxon>
        <taxon>Pezizomycotina</taxon>
        <taxon>Dothideomycetes</taxon>
        <taxon>Pleosporomycetidae</taxon>
        <taxon>Pleosporales</taxon>
        <taxon>Pleosporineae</taxon>
        <taxon>Cucurbitariaceae</taxon>
        <taxon>Cucurbitaria</taxon>
    </lineage>
</organism>